<evidence type="ECO:0008006" key="3">
    <source>
        <dbReference type="Google" id="ProtNLM"/>
    </source>
</evidence>
<dbReference type="CDD" id="cd10170">
    <property type="entry name" value="ASKHA_NBD_HSP70"/>
    <property type="match status" value="1"/>
</dbReference>
<evidence type="ECO:0000313" key="1">
    <source>
        <dbReference type="EMBL" id="QEV16566.1"/>
    </source>
</evidence>
<dbReference type="KEGG" id="salw:CP975_02745"/>
<dbReference type="PANTHER" id="PTHR42749:SF1">
    <property type="entry name" value="CELL SHAPE-DETERMINING PROTEIN MREB"/>
    <property type="match status" value="1"/>
</dbReference>
<reference evidence="1 2" key="1">
    <citation type="submission" date="2017-09" db="EMBL/GenBank/DDBJ databases">
        <authorList>
            <person name="Lee N."/>
            <person name="Cho B.-K."/>
        </authorList>
    </citation>
    <scope>NUCLEOTIDE SEQUENCE [LARGE SCALE GENOMIC DNA]</scope>
    <source>
        <strain evidence="1 2">ATCC 12461</strain>
    </source>
</reference>
<protein>
    <recommendedName>
        <fullName evidence="3">Hsp70 family protein</fullName>
    </recommendedName>
</protein>
<dbReference type="InterPro" id="IPR043129">
    <property type="entry name" value="ATPase_NBD"/>
</dbReference>
<keyword evidence="2" id="KW-1185">Reference proteome</keyword>
<sequence length="692" mass="75301">MTSHASGDGRVLLIGFDLGHGETAICTAWSESRDEPRVAALPRSGKGSGKSYPTAVALLTGPSQQHPTRTVIGGACFARRPRERVLEFYSTFKSADLEDGGRTQRAVELFVAHVVRELIGLSETDDAPHDVIVISADTPTRWLFGTPSGWSLQQREAYRDLLAGLCPGEVEVLPESRAALLYGRESRDLPNPLDLLEGDTVARLTSVVIDLGSSTADYTIVTGLSAHPDTGNNALGASLIDRELMRRSGEDHDDRDRLLEALEVPGSRAHLEYQCRLLKEQFFTDVDPLEPDLTTSRRTVEVKTSAGERIDVDIRLTSDVLDDITNAPLTALNGASWREAFRDDLERVKAKLDDEGPDLVMMTGGASRMHFAQDIAREVFGESRVVLGAEPEYAIAKGLVIAGRTRTRVEGFRKDLKDFAASGRIESIVDEKLPELAGTLGTVMTENIVEEHVIPAVLRWRTGELDLVSDIETEVARTRENYLSSRAFRSRVESEAEDWSKRVSALVDTRTAEICRTWDIPPGALSLSRPFVPRSASPVGSYSDLAVENLNTIGKAAVGAVAYVAGVIGMVAVGVSLNPVGAAVAAVVGVVVLVIAAVRGKEEAMRYARTRPMPGLLRKLVSERHLLGKIRAKTAEDSTEETAAAEFATTFLSEQRDEIIRLVGATVREHLETAARYTELLIQPEEGPVAHE</sequence>
<dbReference type="OrthoDB" id="1044663at2"/>
<dbReference type="Proteomes" id="UP000326553">
    <property type="component" value="Chromosome"/>
</dbReference>
<dbReference type="Gene3D" id="3.90.640.10">
    <property type="entry name" value="Actin, Chain A, domain 4"/>
    <property type="match status" value="1"/>
</dbReference>
<dbReference type="RefSeq" id="WP_055528771.1">
    <property type="nucleotide sequence ID" value="NZ_CP023695.1"/>
</dbReference>
<dbReference type="EMBL" id="CP023695">
    <property type="protein sequence ID" value="QEV16566.1"/>
    <property type="molecule type" value="Genomic_DNA"/>
</dbReference>
<dbReference type="Gene3D" id="3.30.420.40">
    <property type="match status" value="2"/>
</dbReference>
<gene>
    <name evidence="1" type="ORF">CP975_02745</name>
</gene>
<name>A0A5J6H906_STRAD</name>
<dbReference type="SUPFAM" id="SSF53067">
    <property type="entry name" value="Actin-like ATPase domain"/>
    <property type="match status" value="1"/>
</dbReference>
<dbReference type="PANTHER" id="PTHR42749">
    <property type="entry name" value="CELL SHAPE-DETERMINING PROTEIN MREB"/>
    <property type="match status" value="1"/>
</dbReference>
<proteinExistence type="predicted"/>
<dbReference type="AlphaFoldDB" id="A0A5J6H906"/>
<accession>A0A5J6H906</accession>
<evidence type="ECO:0000313" key="2">
    <source>
        <dbReference type="Proteomes" id="UP000326553"/>
    </source>
</evidence>
<organism evidence="1 2">
    <name type="scientific">Streptomyces alboniger</name>
    <dbReference type="NCBI Taxonomy" id="132473"/>
    <lineage>
        <taxon>Bacteria</taxon>
        <taxon>Bacillati</taxon>
        <taxon>Actinomycetota</taxon>
        <taxon>Actinomycetes</taxon>
        <taxon>Kitasatosporales</taxon>
        <taxon>Streptomycetaceae</taxon>
        <taxon>Streptomyces</taxon>
        <taxon>Streptomyces aurantiacus group</taxon>
    </lineage>
</organism>